<feature type="domain" description="Metalloprotease TldD/E C-terminal" evidence="3">
    <location>
        <begin position="234"/>
        <end position="441"/>
    </location>
</feature>
<gene>
    <name evidence="5" type="ORF">Kalk_17145</name>
</gene>
<keyword evidence="6" id="KW-1185">Reference proteome</keyword>
<sequence>MLMDIQAELHTLQDKIQLALKLAEQSQTTAEVGAYQDQGLSVSVRQGEVDKVEFTRNHGFGITVYRGNSKGSASTSDFSDAAIERAVQAALDIAHYTAPDECAGLAEPEHMAQQILDLDLYHPWDLTPQKAITMAQACEASGLSQMNIKSSDGAQVGSSNSVRAYGNSHGLLVAYPQSRHGISCALIAAQDDKMERGGWSFSHRVADKLQDGAYVGLKAAERATRKLGSRAIPTGEFPVMYAPEIAGGLLGHFIGAISGGSLYRHSSFLENSLGQQVFPDWMTIYEQPHLLQGPASAPVDGDGLATYSKSFVEQGALSSYVLGTYAARKLGMNSTANAGGVRNLRCTATHSLEDLLGIMGTGLLVTDVMGQGVNLVTGHYSRGAAGFWVENGVIQFPVSEVTVAANMRDIFLNLRGVGEDVDARGNVQVGSILIDAMMVAGK</sequence>
<feature type="domain" description="Metalloprotease TldD/E N-terminal" evidence="2">
    <location>
        <begin position="30"/>
        <end position="94"/>
    </location>
</feature>
<dbReference type="GO" id="GO:0008237">
    <property type="term" value="F:metallopeptidase activity"/>
    <property type="evidence" value="ECO:0007669"/>
    <property type="project" value="UniProtKB-KW"/>
</dbReference>
<comment type="similarity">
    <text evidence="1">Belongs to the peptidase U62 family.</text>
</comment>
<keyword evidence="5" id="KW-0378">Hydrolase</keyword>
<dbReference type="OrthoDB" id="9803618at2"/>
<dbReference type="GO" id="GO:0005829">
    <property type="term" value="C:cytosol"/>
    <property type="evidence" value="ECO:0007669"/>
    <property type="project" value="TreeGrafter"/>
</dbReference>
<dbReference type="InterPro" id="IPR045569">
    <property type="entry name" value="Metalloprtase-TldD/E_C"/>
</dbReference>
<dbReference type="Proteomes" id="UP000235116">
    <property type="component" value="Chromosome"/>
</dbReference>
<reference evidence="6" key="1">
    <citation type="submission" date="2017-08" db="EMBL/GenBank/DDBJ databases">
        <title>Direct submision.</title>
        <authorList>
            <person name="Kim S.-J."/>
            <person name="Rhee S.-K."/>
        </authorList>
    </citation>
    <scope>NUCLEOTIDE SEQUENCE [LARGE SCALE GENOMIC DNA]</scope>
    <source>
        <strain evidence="6">GI5</strain>
    </source>
</reference>
<dbReference type="SUPFAM" id="SSF111283">
    <property type="entry name" value="Putative modulator of DNA gyrase, PmbA/TldD"/>
    <property type="match status" value="1"/>
</dbReference>
<dbReference type="Pfam" id="PF01523">
    <property type="entry name" value="PmbA_TldD_1st"/>
    <property type="match status" value="1"/>
</dbReference>
<dbReference type="InterPro" id="IPR047657">
    <property type="entry name" value="PmbA"/>
</dbReference>
<organism evidence="5 6">
    <name type="scientific">Ketobacter alkanivorans</name>
    <dbReference type="NCBI Taxonomy" id="1917421"/>
    <lineage>
        <taxon>Bacteria</taxon>
        <taxon>Pseudomonadati</taxon>
        <taxon>Pseudomonadota</taxon>
        <taxon>Gammaproteobacteria</taxon>
        <taxon>Pseudomonadales</taxon>
        <taxon>Ketobacteraceae</taxon>
        <taxon>Ketobacter</taxon>
    </lineage>
</organism>
<dbReference type="Pfam" id="PF19290">
    <property type="entry name" value="PmbA_TldD_2nd"/>
    <property type="match status" value="1"/>
</dbReference>
<dbReference type="InterPro" id="IPR002510">
    <property type="entry name" value="Metalloprtase-TldD/E_N"/>
</dbReference>
<protein>
    <submittedName>
        <fullName evidence="5">Metalloprotease PmbA</fullName>
    </submittedName>
</protein>
<evidence type="ECO:0000259" key="3">
    <source>
        <dbReference type="Pfam" id="PF19289"/>
    </source>
</evidence>
<dbReference type="RefSeq" id="WP_101895422.1">
    <property type="nucleotide sequence ID" value="NZ_CP022684.1"/>
</dbReference>
<dbReference type="Pfam" id="PF19289">
    <property type="entry name" value="PmbA_TldD_3rd"/>
    <property type="match status" value="1"/>
</dbReference>
<dbReference type="NCBIfam" id="NF008268">
    <property type="entry name" value="PRK11040.1"/>
    <property type="match status" value="1"/>
</dbReference>
<evidence type="ECO:0000259" key="4">
    <source>
        <dbReference type="Pfam" id="PF19290"/>
    </source>
</evidence>
<feature type="domain" description="Metalloprotease TldD/E central" evidence="4">
    <location>
        <begin position="121"/>
        <end position="227"/>
    </location>
</feature>
<evidence type="ECO:0000313" key="5">
    <source>
        <dbReference type="EMBL" id="AUM14047.1"/>
    </source>
</evidence>
<keyword evidence="5" id="KW-0645">Protease</keyword>
<dbReference type="PANTHER" id="PTHR43421:SF1">
    <property type="entry name" value="METALLOPROTEASE PMBA"/>
    <property type="match status" value="1"/>
</dbReference>
<accession>A0A2K9LP95</accession>
<evidence type="ECO:0000313" key="6">
    <source>
        <dbReference type="Proteomes" id="UP000235116"/>
    </source>
</evidence>
<dbReference type="EMBL" id="CP022684">
    <property type="protein sequence ID" value="AUM14047.1"/>
    <property type="molecule type" value="Genomic_DNA"/>
</dbReference>
<keyword evidence="5" id="KW-0482">Metalloprotease</keyword>
<proteinExistence type="inferred from homology"/>
<dbReference type="Gene3D" id="3.30.2290.10">
    <property type="entry name" value="PmbA/TldD superfamily"/>
    <property type="match status" value="1"/>
</dbReference>
<dbReference type="InterPro" id="IPR045570">
    <property type="entry name" value="Metalloprtase-TldD/E_cen_dom"/>
</dbReference>
<dbReference type="PANTHER" id="PTHR43421">
    <property type="entry name" value="METALLOPROTEASE PMBA"/>
    <property type="match status" value="1"/>
</dbReference>
<dbReference type="KEGG" id="kak:Kalk_17145"/>
<dbReference type="AlphaFoldDB" id="A0A2K9LP95"/>
<evidence type="ECO:0000259" key="2">
    <source>
        <dbReference type="Pfam" id="PF01523"/>
    </source>
</evidence>
<name>A0A2K9LP95_9GAMM</name>
<dbReference type="InterPro" id="IPR036059">
    <property type="entry name" value="TldD/PmbA_sf"/>
</dbReference>
<dbReference type="InterPro" id="IPR035068">
    <property type="entry name" value="TldD/PmbA_N"/>
</dbReference>
<evidence type="ECO:0000256" key="1">
    <source>
        <dbReference type="ARBA" id="ARBA00005836"/>
    </source>
</evidence>
<dbReference type="GO" id="GO:0006508">
    <property type="term" value="P:proteolysis"/>
    <property type="evidence" value="ECO:0007669"/>
    <property type="project" value="UniProtKB-KW"/>
</dbReference>